<evidence type="ECO:0000256" key="1">
    <source>
        <dbReference type="SAM" id="Phobius"/>
    </source>
</evidence>
<dbReference type="EMBL" id="AY814733">
    <property type="protein sequence ID" value="AAW26465.1"/>
    <property type="molecule type" value="mRNA"/>
</dbReference>
<accession>Q5DCJ1</accession>
<reference evidence="2" key="2">
    <citation type="journal article" date="2006" name="PLoS Pathog.">
        <title>New perspectives on host-parasite interplay by comparative transcriptomic and proteomic analyses of Schistosoma japonicum.</title>
        <authorList>
            <person name="Liu F."/>
            <person name="Lu J."/>
            <person name="Hu W."/>
            <person name="Wang S.Y."/>
            <person name="Cui S.J."/>
            <person name="Chi M."/>
            <person name="Yan Q."/>
            <person name="Wang X.R."/>
            <person name="Song H.D."/>
            <person name="Xu X.N."/>
            <person name="Wang J.J."/>
            <person name="Zhang X.L."/>
            <person name="Zhang X."/>
            <person name="Wang Z.Q."/>
            <person name="Xue C.L."/>
            <person name="Brindley P.J."/>
            <person name="McManus D.P."/>
            <person name="Yang P.Y."/>
            <person name="Feng Z."/>
            <person name="Chen Z."/>
            <person name="Han Z.G."/>
        </authorList>
    </citation>
    <scope>NUCLEOTIDE SEQUENCE</scope>
</reference>
<feature type="transmembrane region" description="Helical" evidence="1">
    <location>
        <begin position="23"/>
        <end position="43"/>
    </location>
</feature>
<keyword evidence="1" id="KW-1133">Transmembrane helix</keyword>
<name>Q5DCJ1_SCHJA</name>
<proteinExistence type="evidence at transcript level"/>
<evidence type="ECO:0000313" key="2">
    <source>
        <dbReference type="EMBL" id="AAW26465.1"/>
    </source>
</evidence>
<dbReference type="AlphaFoldDB" id="Q5DCJ1"/>
<keyword evidence="1" id="KW-0812">Transmembrane</keyword>
<organism evidence="2">
    <name type="scientific">Schistosoma japonicum</name>
    <name type="common">Blood fluke</name>
    <dbReference type="NCBI Taxonomy" id="6182"/>
    <lineage>
        <taxon>Eukaryota</taxon>
        <taxon>Metazoa</taxon>
        <taxon>Spiralia</taxon>
        <taxon>Lophotrochozoa</taxon>
        <taxon>Platyhelminthes</taxon>
        <taxon>Trematoda</taxon>
        <taxon>Digenea</taxon>
        <taxon>Strigeidida</taxon>
        <taxon>Schistosomatoidea</taxon>
        <taxon>Schistosomatidae</taxon>
        <taxon>Schistosoma</taxon>
    </lineage>
</organism>
<sequence length="100" mass="11356">MVASESKDTDVPSLVSILYVKNIYRIMTAIYLVLGTTLIAVLVRSFQEIIDYEFSNVTGGHYNDKFNEHMVYNSCSEIIFDDVTPSSINSRNQSKHTDIQ</sequence>
<protein>
    <submittedName>
        <fullName evidence="2">SJCHGC07483 protein</fullName>
    </submittedName>
</protein>
<reference evidence="2" key="1">
    <citation type="submission" date="2004-11" db="EMBL/GenBank/DDBJ databases">
        <title>The full-length cDNA sequences of Schistosoma japonicum genes.</title>
        <authorList>
            <person name="Han Z."/>
        </authorList>
    </citation>
    <scope>NUCLEOTIDE SEQUENCE</scope>
</reference>
<keyword evidence="1" id="KW-0472">Membrane</keyword>